<protein>
    <submittedName>
        <fullName evidence="1">Uncharacterized protein</fullName>
    </submittedName>
</protein>
<organism evidence="1 2">
    <name type="scientific">Desmonostoc muscorum LEGE 12446</name>
    <dbReference type="NCBI Taxonomy" id="1828758"/>
    <lineage>
        <taxon>Bacteria</taxon>
        <taxon>Bacillati</taxon>
        <taxon>Cyanobacteriota</taxon>
        <taxon>Cyanophyceae</taxon>
        <taxon>Nostocales</taxon>
        <taxon>Nostocaceae</taxon>
        <taxon>Desmonostoc</taxon>
    </lineage>
</organism>
<evidence type="ECO:0000313" key="2">
    <source>
        <dbReference type="Proteomes" id="UP000622533"/>
    </source>
</evidence>
<accession>A0A8J7DEU7</accession>
<reference evidence="1" key="1">
    <citation type="submission" date="2020-10" db="EMBL/GenBank/DDBJ databases">
        <authorList>
            <person name="Castelo-Branco R."/>
            <person name="Eusebio N."/>
            <person name="Adriana R."/>
            <person name="Vieira A."/>
            <person name="Brugerolle De Fraissinette N."/>
            <person name="Rezende De Castro R."/>
            <person name="Schneider M.P."/>
            <person name="Vasconcelos V."/>
            <person name="Leao P.N."/>
        </authorList>
    </citation>
    <scope>NUCLEOTIDE SEQUENCE</scope>
    <source>
        <strain evidence="1">LEGE 12446</strain>
    </source>
</reference>
<dbReference type="EMBL" id="JADEXS010000365">
    <property type="protein sequence ID" value="MBE9025125.1"/>
    <property type="molecule type" value="Genomic_DNA"/>
</dbReference>
<dbReference type="AlphaFoldDB" id="A0A8J7DEU7"/>
<proteinExistence type="predicted"/>
<sequence length="107" mass="12672">MPSAFTNITVEKVYSQQEFERITAGVIPECMEHKWFVFYEAPWLYMHRSWTGLCVFKARFEVVGESVKIAQVQVNRDPAQYSNTHEEYDASLLKMLLDSLTNRRLRY</sequence>
<dbReference type="Proteomes" id="UP000622533">
    <property type="component" value="Unassembled WGS sequence"/>
</dbReference>
<comment type="caution">
    <text evidence="1">The sequence shown here is derived from an EMBL/GenBank/DDBJ whole genome shotgun (WGS) entry which is preliminary data.</text>
</comment>
<name>A0A8J7DEU7_DESMC</name>
<gene>
    <name evidence="1" type="ORF">IQ276_22700</name>
</gene>
<evidence type="ECO:0000313" key="1">
    <source>
        <dbReference type="EMBL" id="MBE9025125.1"/>
    </source>
</evidence>
<keyword evidence="2" id="KW-1185">Reference proteome</keyword>